<sequence>MEASTKPRDLLHSLTLWTILVFMATTRHTHCGASGGEILVTSNATNSRLDQLIIAHQDMELEFQMPSETSRRVLARVRPTLRSLDESNPVFGPRCDRPPKFPRHCTPEENKGRKYTGGHCNLFHRTGC</sequence>
<feature type="signal peptide" evidence="1">
    <location>
        <begin position="1"/>
        <end position="31"/>
    </location>
</feature>
<feature type="chain" id="PRO_5015195189" evidence="1">
    <location>
        <begin position="32"/>
        <end position="128"/>
    </location>
</feature>
<keyword evidence="3" id="KW-1185">Reference proteome</keyword>
<accession>A0A2P5ASE7</accession>
<dbReference type="OrthoDB" id="1194694at2759"/>
<protein>
    <submittedName>
        <fullName evidence="2">Uncharacterized protein</fullName>
    </submittedName>
</protein>
<keyword evidence="1" id="KW-0732">Signal</keyword>
<dbReference type="Proteomes" id="UP000237105">
    <property type="component" value="Unassembled WGS sequence"/>
</dbReference>
<dbReference type="AlphaFoldDB" id="A0A2P5ASE7"/>
<evidence type="ECO:0000313" key="2">
    <source>
        <dbReference type="EMBL" id="PON39463.1"/>
    </source>
</evidence>
<organism evidence="2 3">
    <name type="scientific">Parasponia andersonii</name>
    <name type="common">Sponia andersonii</name>
    <dbReference type="NCBI Taxonomy" id="3476"/>
    <lineage>
        <taxon>Eukaryota</taxon>
        <taxon>Viridiplantae</taxon>
        <taxon>Streptophyta</taxon>
        <taxon>Embryophyta</taxon>
        <taxon>Tracheophyta</taxon>
        <taxon>Spermatophyta</taxon>
        <taxon>Magnoliopsida</taxon>
        <taxon>eudicotyledons</taxon>
        <taxon>Gunneridae</taxon>
        <taxon>Pentapetalae</taxon>
        <taxon>rosids</taxon>
        <taxon>fabids</taxon>
        <taxon>Rosales</taxon>
        <taxon>Cannabaceae</taxon>
        <taxon>Parasponia</taxon>
    </lineage>
</organism>
<reference evidence="3" key="1">
    <citation type="submission" date="2016-06" db="EMBL/GenBank/DDBJ databases">
        <title>Parallel loss of symbiosis genes in relatives of nitrogen-fixing non-legume Parasponia.</title>
        <authorList>
            <person name="Van Velzen R."/>
            <person name="Holmer R."/>
            <person name="Bu F."/>
            <person name="Rutten L."/>
            <person name="Van Zeijl A."/>
            <person name="Liu W."/>
            <person name="Santuari L."/>
            <person name="Cao Q."/>
            <person name="Sharma T."/>
            <person name="Shen D."/>
            <person name="Roswanjaya Y."/>
            <person name="Wardhani T."/>
            <person name="Kalhor M.S."/>
            <person name="Jansen J."/>
            <person name="Van den Hoogen J."/>
            <person name="Gungor B."/>
            <person name="Hartog M."/>
            <person name="Hontelez J."/>
            <person name="Verver J."/>
            <person name="Yang W.-C."/>
            <person name="Schijlen E."/>
            <person name="Repin R."/>
            <person name="Schilthuizen M."/>
            <person name="Schranz E."/>
            <person name="Heidstra R."/>
            <person name="Miyata K."/>
            <person name="Fedorova E."/>
            <person name="Kohlen W."/>
            <person name="Bisseling T."/>
            <person name="Smit S."/>
            <person name="Geurts R."/>
        </authorList>
    </citation>
    <scope>NUCLEOTIDE SEQUENCE [LARGE SCALE GENOMIC DNA]</scope>
    <source>
        <strain evidence="3">cv. WU1-14</strain>
    </source>
</reference>
<evidence type="ECO:0000256" key="1">
    <source>
        <dbReference type="SAM" id="SignalP"/>
    </source>
</evidence>
<comment type="caution">
    <text evidence="2">The sequence shown here is derived from an EMBL/GenBank/DDBJ whole genome shotgun (WGS) entry which is preliminary data.</text>
</comment>
<gene>
    <name evidence="2" type="ORF">PanWU01x14_304960</name>
</gene>
<name>A0A2P5ASE7_PARAD</name>
<proteinExistence type="predicted"/>
<dbReference type="EMBL" id="JXTB01000465">
    <property type="protein sequence ID" value="PON39463.1"/>
    <property type="molecule type" value="Genomic_DNA"/>
</dbReference>
<evidence type="ECO:0000313" key="3">
    <source>
        <dbReference type="Proteomes" id="UP000237105"/>
    </source>
</evidence>